<keyword evidence="3" id="KW-1185">Reference proteome</keyword>
<reference evidence="2 3" key="1">
    <citation type="submission" date="2017-12" db="EMBL/GenBank/DDBJ databases">
        <title>Comparative genomics of Botrytis spp.</title>
        <authorList>
            <person name="Valero-Jimenez C.A."/>
            <person name="Tapia P."/>
            <person name="Veloso J."/>
            <person name="Silva-Moreno E."/>
            <person name="Staats M."/>
            <person name="Valdes J.H."/>
            <person name="Van Kan J.A.L."/>
        </authorList>
    </citation>
    <scope>NUCLEOTIDE SEQUENCE [LARGE SCALE GENOMIC DNA]</scope>
    <source>
        <strain evidence="2 3">Bp0003</strain>
    </source>
</reference>
<sequence length="478" mass="53278">MIKNGKREFVDLMPFPADGNRYDTGKSPLGNERDYRLEDTAPKLPSIKEQLPEGDSGRVSQMLSLPSDSLSGTFGQPQAGSLFQFCDPTGPTSNKTPSQTFPCQGSTPEGFQSQASSHPRCSKIFNDPFQFTRHEKIHLRARISGEEDYYTQFTVEPATDESSRPRNLGHTILNKVTGNPLASIDHGSMSAKALQNFNSSDNNSSNETSKPSPNTSITTPGDIESDTNDTNYNSDDLPDDPDLFTSAEERITNPKAYLLQIRILGTARLFNHKTGDSNGPAQNEALLCLPASEYHKYQTDYYLYIVKFSDSELLLDLLAHRAGNHLIVLQEKGYCAKNISLLVQDKQRVGVVRVIQIEIQTILDLVEAFKKFMGILPVNFTSGSFYEVAAADELDRLIEGFDNWVMLTQKCLEILGIISILTMPDIASRPSDGFVWQLTTQVIELAILSYVGAHMQPFDTELAEKEFLSFHLPQRFHC</sequence>
<gene>
    <name evidence="2" type="ORF">BPAE_0357g00060</name>
</gene>
<feature type="compositionally biased region" description="Polar residues" evidence="1">
    <location>
        <begin position="90"/>
        <end position="119"/>
    </location>
</feature>
<feature type="compositionally biased region" description="Polar residues" evidence="1">
    <location>
        <begin position="210"/>
        <end position="219"/>
    </location>
</feature>
<feature type="region of interest" description="Disordered" evidence="1">
    <location>
        <begin position="195"/>
        <end position="244"/>
    </location>
</feature>
<dbReference type="EMBL" id="PQXI01000355">
    <property type="protein sequence ID" value="TGO18956.1"/>
    <property type="molecule type" value="Genomic_DNA"/>
</dbReference>
<evidence type="ECO:0000256" key="1">
    <source>
        <dbReference type="SAM" id="MobiDB-lite"/>
    </source>
</evidence>
<feature type="compositionally biased region" description="Low complexity" evidence="1">
    <location>
        <begin position="196"/>
        <end position="209"/>
    </location>
</feature>
<accession>A0A4Z1F3Q8</accession>
<feature type="compositionally biased region" description="Basic and acidic residues" evidence="1">
    <location>
        <begin position="31"/>
        <end position="41"/>
    </location>
</feature>
<comment type="caution">
    <text evidence="2">The sequence shown here is derived from an EMBL/GenBank/DDBJ whole genome shotgun (WGS) entry which is preliminary data.</text>
</comment>
<evidence type="ECO:0000313" key="2">
    <source>
        <dbReference type="EMBL" id="TGO18956.1"/>
    </source>
</evidence>
<protein>
    <submittedName>
        <fullName evidence="2">Uncharacterized protein</fullName>
    </submittedName>
</protein>
<dbReference type="Proteomes" id="UP000297910">
    <property type="component" value="Unassembled WGS sequence"/>
</dbReference>
<name>A0A4Z1F3Q8_9HELO</name>
<proteinExistence type="predicted"/>
<dbReference type="AlphaFoldDB" id="A0A4Z1F3Q8"/>
<feature type="region of interest" description="Disordered" evidence="1">
    <location>
        <begin position="17"/>
        <end position="59"/>
    </location>
</feature>
<organism evidence="2 3">
    <name type="scientific">Botrytis paeoniae</name>
    <dbReference type="NCBI Taxonomy" id="278948"/>
    <lineage>
        <taxon>Eukaryota</taxon>
        <taxon>Fungi</taxon>
        <taxon>Dikarya</taxon>
        <taxon>Ascomycota</taxon>
        <taxon>Pezizomycotina</taxon>
        <taxon>Leotiomycetes</taxon>
        <taxon>Helotiales</taxon>
        <taxon>Sclerotiniaceae</taxon>
        <taxon>Botrytis</taxon>
    </lineage>
</organism>
<evidence type="ECO:0000313" key="3">
    <source>
        <dbReference type="Proteomes" id="UP000297910"/>
    </source>
</evidence>
<feature type="region of interest" description="Disordered" evidence="1">
    <location>
        <begin position="89"/>
        <end position="119"/>
    </location>
</feature>